<gene>
    <name evidence="2" type="ORF">CTEN210_04506</name>
</gene>
<proteinExistence type="predicted"/>
<dbReference type="AlphaFoldDB" id="A0AAD3CNN0"/>
<accession>A0AAD3CNN0</accession>
<name>A0AAD3CNN0_9STRA</name>
<sequence length="261" mass="29374">MNIESGPMTGIESASCEIIDSSILSTQTISDYIPVAVKSFQIIELDTNLFPVKIESRSNITLDETDSIVFSSVTAARENITSGGIQASVTAINANDERIQLNWIVSYTNLCEVLPFFQGNSLGWMEFVTDGRSLPRPETCHANFAYPTLSPVVSEAASSEDRSSPPSVSPTDDKVEATDDAFSMNYYSMSYSFSYSNVPSYDYFSYSYSFSHDFSLSYDFSNDFPSDDYVPVMLNTRRRVRRTNINAFGRQVLRRKRRYDQ</sequence>
<comment type="caution">
    <text evidence="2">The sequence shown here is derived from an EMBL/GenBank/DDBJ whole genome shotgun (WGS) entry which is preliminary data.</text>
</comment>
<evidence type="ECO:0000313" key="2">
    <source>
        <dbReference type="EMBL" id="GFH48030.1"/>
    </source>
</evidence>
<organism evidence="2 3">
    <name type="scientific">Chaetoceros tenuissimus</name>
    <dbReference type="NCBI Taxonomy" id="426638"/>
    <lineage>
        <taxon>Eukaryota</taxon>
        <taxon>Sar</taxon>
        <taxon>Stramenopiles</taxon>
        <taxon>Ochrophyta</taxon>
        <taxon>Bacillariophyta</taxon>
        <taxon>Coscinodiscophyceae</taxon>
        <taxon>Chaetocerotophycidae</taxon>
        <taxon>Chaetocerotales</taxon>
        <taxon>Chaetocerotaceae</taxon>
        <taxon>Chaetoceros</taxon>
    </lineage>
</organism>
<evidence type="ECO:0000313" key="3">
    <source>
        <dbReference type="Proteomes" id="UP001054902"/>
    </source>
</evidence>
<feature type="region of interest" description="Disordered" evidence="1">
    <location>
        <begin position="155"/>
        <end position="175"/>
    </location>
</feature>
<dbReference type="Proteomes" id="UP001054902">
    <property type="component" value="Unassembled WGS sequence"/>
</dbReference>
<reference evidence="2 3" key="1">
    <citation type="journal article" date="2021" name="Sci. Rep.">
        <title>The genome of the diatom Chaetoceros tenuissimus carries an ancient integrated fragment of an extant virus.</title>
        <authorList>
            <person name="Hongo Y."/>
            <person name="Kimura K."/>
            <person name="Takaki Y."/>
            <person name="Yoshida Y."/>
            <person name="Baba S."/>
            <person name="Kobayashi G."/>
            <person name="Nagasaki K."/>
            <person name="Hano T."/>
            <person name="Tomaru Y."/>
        </authorList>
    </citation>
    <scope>NUCLEOTIDE SEQUENCE [LARGE SCALE GENOMIC DNA]</scope>
    <source>
        <strain evidence="2 3">NIES-3715</strain>
    </source>
</reference>
<protein>
    <submittedName>
        <fullName evidence="2">Uncharacterized protein</fullName>
    </submittedName>
</protein>
<keyword evidence="3" id="KW-1185">Reference proteome</keyword>
<evidence type="ECO:0000256" key="1">
    <source>
        <dbReference type="SAM" id="MobiDB-lite"/>
    </source>
</evidence>
<dbReference type="EMBL" id="BLLK01000025">
    <property type="protein sequence ID" value="GFH48030.1"/>
    <property type="molecule type" value="Genomic_DNA"/>
</dbReference>